<proteinExistence type="predicted"/>
<feature type="domain" description="DUF6821" evidence="3">
    <location>
        <begin position="176"/>
        <end position="286"/>
    </location>
</feature>
<keyword evidence="2" id="KW-0472">Membrane</keyword>
<dbReference type="InterPro" id="IPR049224">
    <property type="entry name" value="DUF6821"/>
</dbReference>
<dbReference type="PANTHER" id="PTHR33646:SF6">
    <property type="entry name" value="TRANSMEMBRANE PROTEIN"/>
    <property type="match status" value="1"/>
</dbReference>
<gene>
    <name evidence="5" type="primary">LOC105049795</name>
</gene>
<keyword evidence="4" id="KW-1185">Reference proteome</keyword>
<feature type="compositionally biased region" description="Basic and acidic residues" evidence="1">
    <location>
        <begin position="131"/>
        <end position="146"/>
    </location>
</feature>
<dbReference type="Pfam" id="PF20705">
    <property type="entry name" value="DUF6821"/>
    <property type="match status" value="1"/>
</dbReference>
<feature type="region of interest" description="Disordered" evidence="1">
    <location>
        <begin position="55"/>
        <end position="184"/>
    </location>
</feature>
<evidence type="ECO:0000313" key="5">
    <source>
        <dbReference type="RefSeq" id="XP_010927857.1"/>
    </source>
</evidence>
<dbReference type="InterPro" id="IPR045883">
    <property type="entry name" value="At4g13530-like"/>
</dbReference>
<dbReference type="OrthoDB" id="1931521at2759"/>
<evidence type="ECO:0000256" key="1">
    <source>
        <dbReference type="SAM" id="MobiDB-lite"/>
    </source>
</evidence>
<dbReference type="FunCoup" id="A0A6I9RJN2">
    <property type="interactions" value="808"/>
</dbReference>
<dbReference type="Proteomes" id="UP000504607">
    <property type="component" value="Chromosome 8"/>
</dbReference>
<dbReference type="InParanoid" id="A0A6I9RJN2"/>
<evidence type="ECO:0000313" key="4">
    <source>
        <dbReference type="Proteomes" id="UP000504607"/>
    </source>
</evidence>
<keyword evidence="2" id="KW-0812">Transmembrane</keyword>
<name>A0A6I9RJN2_ELAGV</name>
<dbReference type="GeneID" id="105049795"/>
<feature type="compositionally biased region" description="Basic and acidic residues" evidence="1">
    <location>
        <begin position="111"/>
        <end position="122"/>
    </location>
</feature>
<accession>A0A6I9RJN2</accession>
<evidence type="ECO:0000256" key="2">
    <source>
        <dbReference type="SAM" id="Phobius"/>
    </source>
</evidence>
<dbReference type="KEGG" id="egu:105049795"/>
<feature type="transmembrane region" description="Helical" evidence="2">
    <location>
        <begin position="215"/>
        <end position="234"/>
    </location>
</feature>
<dbReference type="RefSeq" id="XP_010927857.1">
    <property type="nucleotide sequence ID" value="XM_010929555.3"/>
</dbReference>
<dbReference type="PANTHER" id="PTHR33646">
    <property type="entry name" value="GB|AAF00631.1"/>
    <property type="match status" value="1"/>
</dbReference>
<protein>
    <submittedName>
        <fullName evidence="5">ATG8-interacting protein 2</fullName>
    </submittedName>
</protein>
<sequence>MEEPVDFHDWELLQTSEVAENVKPLTELEAEPDDGGAIKSDYFALDSDARYPKRAALGGGASEEEGLADSDNPSWVEPESNSRYLDRPRRDFGGFWSDESSDGQRSQIGSEKGELARAEDSKFGLGFEGIEDGHQISDGEEDRKEASSGGIREIGGGEMENEKPGKLGSDVSAEMGEKRMSSKNVSVGEEEKMGMVWWKLPLEFLKFCVFRVKPVWSISIAAAILGLVMLGRRLHKMKHKSRSISLKISIDDKKATHFKIHASRLNEAFSVVRRVPVLRASLPAGGVTPWPVVGFQ</sequence>
<reference evidence="5" key="1">
    <citation type="submission" date="2025-08" db="UniProtKB">
        <authorList>
            <consortium name="RefSeq"/>
        </authorList>
    </citation>
    <scope>IDENTIFICATION</scope>
</reference>
<keyword evidence="2" id="KW-1133">Transmembrane helix</keyword>
<evidence type="ECO:0000259" key="3">
    <source>
        <dbReference type="Pfam" id="PF20705"/>
    </source>
</evidence>
<dbReference type="AlphaFoldDB" id="A0A6I9RJN2"/>
<organism evidence="4 5">
    <name type="scientific">Elaeis guineensis var. tenera</name>
    <name type="common">Oil palm</name>
    <dbReference type="NCBI Taxonomy" id="51953"/>
    <lineage>
        <taxon>Eukaryota</taxon>
        <taxon>Viridiplantae</taxon>
        <taxon>Streptophyta</taxon>
        <taxon>Embryophyta</taxon>
        <taxon>Tracheophyta</taxon>
        <taxon>Spermatophyta</taxon>
        <taxon>Magnoliopsida</taxon>
        <taxon>Liliopsida</taxon>
        <taxon>Arecaceae</taxon>
        <taxon>Arecoideae</taxon>
        <taxon>Cocoseae</taxon>
        <taxon>Elaeidinae</taxon>
        <taxon>Elaeis</taxon>
    </lineage>
</organism>